<feature type="domain" description="HTH tetR-type" evidence="4">
    <location>
        <begin position="15"/>
        <end position="62"/>
    </location>
</feature>
<dbReference type="Proteomes" id="UP000533598">
    <property type="component" value="Unassembled WGS sequence"/>
</dbReference>
<keyword evidence="1" id="KW-0805">Transcription regulation</keyword>
<dbReference type="PANTHER" id="PTHR30055:SF234">
    <property type="entry name" value="HTH-TYPE TRANSCRIPTIONAL REGULATOR BETI"/>
    <property type="match status" value="1"/>
</dbReference>
<dbReference type="Gene3D" id="1.10.10.60">
    <property type="entry name" value="Homeodomain-like"/>
    <property type="match status" value="1"/>
</dbReference>
<evidence type="ECO:0000313" key="6">
    <source>
        <dbReference type="Proteomes" id="UP000533598"/>
    </source>
</evidence>
<gene>
    <name evidence="5" type="ORF">HNR67_001868</name>
</gene>
<reference evidence="5 6" key="1">
    <citation type="submission" date="2020-08" db="EMBL/GenBank/DDBJ databases">
        <title>Sequencing the genomes of 1000 actinobacteria strains.</title>
        <authorList>
            <person name="Klenk H.-P."/>
        </authorList>
    </citation>
    <scope>NUCLEOTIDE SEQUENCE [LARGE SCALE GENOMIC DNA]</scope>
    <source>
        <strain evidence="5 6">DSM 44230</strain>
    </source>
</reference>
<evidence type="ECO:0000256" key="3">
    <source>
        <dbReference type="ARBA" id="ARBA00023163"/>
    </source>
</evidence>
<dbReference type="EMBL" id="JACHMH010000001">
    <property type="protein sequence ID" value="MBB4675750.1"/>
    <property type="molecule type" value="Genomic_DNA"/>
</dbReference>
<proteinExistence type="predicted"/>
<dbReference type="GO" id="GO:0000976">
    <property type="term" value="F:transcription cis-regulatory region binding"/>
    <property type="evidence" value="ECO:0007669"/>
    <property type="project" value="TreeGrafter"/>
</dbReference>
<evidence type="ECO:0000256" key="2">
    <source>
        <dbReference type="ARBA" id="ARBA00023125"/>
    </source>
</evidence>
<keyword evidence="2" id="KW-0238">DNA-binding</keyword>
<dbReference type="Pfam" id="PF00440">
    <property type="entry name" value="TetR_N"/>
    <property type="match status" value="1"/>
</dbReference>
<protein>
    <submittedName>
        <fullName evidence="5">AcrR family transcriptional regulator</fullName>
    </submittedName>
</protein>
<comment type="caution">
    <text evidence="5">The sequence shown here is derived from an EMBL/GenBank/DDBJ whole genome shotgun (WGS) entry which is preliminary data.</text>
</comment>
<dbReference type="PANTHER" id="PTHR30055">
    <property type="entry name" value="HTH-TYPE TRANSCRIPTIONAL REGULATOR RUTR"/>
    <property type="match status" value="1"/>
</dbReference>
<organism evidence="5 6">
    <name type="scientific">Crossiella cryophila</name>
    <dbReference type="NCBI Taxonomy" id="43355"/>
    <lineage>
        <taxon>Bacteria</taxon>
        <taxon>Bacillati</taxon>
        <taxon>Actinomycetota</taxon>
        <taxon>Actinomycetes</taxon>
        <taxon>Pseudonocardiales</taxon>
        <taxon>Pseudonocardiaceae</taxon>
        <taxon>Crossiella</taxon>
    </lineage>
</organism>
<dbReference type="SUPFAM" id="SSF46689">
    <property type="entry name" value="Homeodomain-like"/>
    <property type="match status" value="1"/>
</dbReference>
<dbReference type="GO" id="GO:0003700">
    <property type="term" value="F:DNA-binding transcription factor activity"/>
    <property type="evidence" value="ECO:0007669"/>
    <property type="project" value="TreeGrafter"/>
</dbReference>
<dbReference type="InterPro" id="IPR009057">
    <property type="entry name" value="Homeodomain-like_sf"/>
</dbReference>
<dbReference type="SUPFAM" id="SSF48498">
    <property type="entry name" value="Tetracyclin repressor-like, C-terminal domain"/>
    <property type="match status" value="1"/>
</dbReference>
<evidence type="ECO:0000256" key="1">
    <source>
        <dbReference type="ARBA" id="ARBA00023015"/>
    </source>
</evidence>
<dbReference type="RefSeq" id="WP_221489824.1">
    <property type="nucleotide sequence ID" value="NZ_BAAAUI010000077.1"/>
</dbReference>
<dbReference type="InterPro" id="IPR036271">
    <property type="entry name" value="Tet_transcr_reg_TetR-rel_C_sf"/>
</dbReference>
<accession>A0A7W7C782</accession>
<name>A0A7W7C782_9PSEU</name>
<evidence type="ECO:0000259" key="4">
    <source>
        <dbReference type="Pfam" id="PF00440"/>
    </source>
</evidence>
<keyword evidence="6" id="KW-1185">Reference proteome</keyword>
<keyword evidence="3" id="KW-0804">Transcription</keyword>
<dbReference type="Gene3D" id="1.10.357.10">
    <property type="entry name" value="Tetracycline Repressor, domain 2"/>
    <property type="match status" value="1"/>
</dbReference>
<dbReference type="InterPro" id="IPR001647">
    <property type="entry name" value="HTH_TetR"/>
</dbReference>
<dbReference type="InterPro" id="IPR050109">
    <property type="entry name" value="HTH-type_TetR-like_transc_reg"/>
</dbReference>
<dbReference type="AlphaFoldDB" id="A0A7W7C782"/>
<sequence length="205" mass="22341">MSKKTFTETARRAQIVAAAIETLAELGHARTSFARIARRAGLSSTGLISYHFAGKEELITEVAATVLTEFREHVLPRMAGLDSAGAQLRAFLLANFDFMATHRPKLLALLEIGPALRSGAGDPGLLESDLAGLAELLRDGQRRGEFREFDPRVLALAIRSVRDGVLRRLAVEPELDLAACAVEVVRMFELATCEPGETWAGEQRD</sequence>
<evidence type="ECO:0000313" key="5">
    <source>
        <dbReference type="EMBL" id="MBB4675750.1"/>
    </source>
</evidence>